<evidence type="ECO:0000313" key="1">
    <source>
        <dbReference type="EMBL" id="CAK0870041.1"/>
    </source>
</evidence>
<comment type="caution">
    <text evidence="1">The sequence shown here is derived from an EMBL/GenBank/DDBJ whole genome shotgun (WGS) entry which is preliminary data.</text>
</comment>
<evidence type="ECO:0000313" key="2">
    <source>
        <dbReference type="Proteomes" id="UP001189429"/>
    </source>
</evidence>
<organism evidence="1 2">
    <name type="scientific">Prorocentrum cordatum</name>
    <dbReference type="NCBI Taxonomy" id="2364126"/>
    <lineage>
        <taxon>Eukaryota</taxon>
        <taxon>Sar</taxon>
        <taxon>Alveolata</taxon>
        <taxon>Dinophyceae</taxon>
        <taxon>Prorocentrales</taxon>
        <taxon>Prorocentraceae</taxon>
        <taxon>Prorocentrum</taxon>
    </lineage>
</organism>
<name>A0ABN9VAK9_9DINO</name>
<gene>
    <name evidence="1" type="ORF">PCOR1329_LOCUS56248</name>
</gene>
<dbReference type="Proteomes" id="UP001189429">
    <property type="component" value="Unassembled WGS sequence"/>
</dbReference>
<protein>
    <recommendedName>
        <fullName evidence="3">Hexosyltransferase</fullName>
    </recommendedName>
</protein>
<reference evidence="1" key="1">
    <citation type="submission" date="2023-10" db="EMBL/GenBank/DDBJ databases">
        <authorList>
            <person name="Chen Y."/>
            <person name="Shah S."/>
            <person name="Dougan E. K."/>
            <person name="Thang M."/>
            <person name="Chan C."/>
        </authorList>
    </citation>
    <scope>NUCLEOTIDE SEQUENCE [LARGE SCALE GENOMIC DNA]</scope>
</reference>
<evidence type="ECO:0008006" key="3">
    <source>
        <dbReference type="Google" id="ProtNLM"/>
    </source>
</evidence>
<sequence length="264" mass="29443">MLSWRPRPPGRRLWSMAAQGSPNPTFANATPRALQDYVLRHARRLGARRVQVHIVDPGPGLDPLEPSWRRYLGRDTKAHPAFLSYLLRLRKVEALWNVTRAAGEYSHVVLVRDDTHFVDDVRLADFPDPSAVYSQPFGFLCSRRDPVASVPDMPSDHVLVLGGEAAGRLLGVYGEYFGNPSPLLDEVLSVEHFWLVLARLKGVRWELVPRARLPYFLSFHAAARGSGRPVFCLRGVSAAALHSPTDSCVHPSLVRHPCCGDMSQ</sequence>
<accession>A0ABN9VAK9</accession>
<dbReference type="EMBL" id="CAUYUJ010016917">
    <property type="protein sequence ID" value="CAK0870041.1"/>
    <property type="molecule type" value="Genomic_DNA"/>
</dbReference>
<proteinExistence type="predicted"/>
<keyword evidence="2" id="KW-1185">Reference proteome</keyword>